<reference evidence="1 2" key="1">
    <citation type="submission" date="2018-07" db="EMBL/GenBank/DDBJ databases">
        <title>Arthrobacter sp. nov., isolated from raw cow's milk with high bacterial count.</title>
        <authorList>
            <person name="Hahne J."/>
            <person name="Isele D."/>
            <person name="Lipski A."/>
        </authorList>
    </citation>
    <scope>NUCLEOTIDE SEQUENCE [LARGE SCALE GENOMIC DNA]</scope>
    <source>
        <strain evidence="1 2">JZ R-183</strain>
    </source>
</reference>
<evidence type="ECO:0000313" key="1">
    <source>
        <dbReference type="EMBL" id="RKW71208.1"/>
    </source>
</evidence>
<name>A0A496PL34_9MICC</name>
<protein>
    <recommendedName>
        <fullName evidence="3">AbiEi antitoxin C-terminal domain-containing protein</fullName>
    </recommendedName>
</protein>
<gene>
    <name evidence="1" type="ORF">DWQ67_05340</name>
</gene>
<evidence type="ECO:0000313" key="2">
    <source>
        <dbReference type="Proteomes" id="UP000273119"/>
    </source>
</evidence>
<dbReference type="RefSeq" id="WP_121484543.1">
    <property type="nucleotide sequence ID" value="NZ_QQXL01000002.1"/>
</dbReference>
<organism evidence="1 2">
    <name type="scientific">Galactobacter caseinivorans</name>
    <dbReference type="NCBI Taxonomy" id="2676123"/>
    <lineage>
        <taxon>Bacteria</taxon>
        <taxon>Bacillati</taxon>
        <taxon>Actinomycetota</taxon>
        <taxon>Actinomycetes</taxon>
        <taxon>Micrococcales</taxon>
        <taxon>Micrococcaceae</taxon>
        <taxon>Galactobacter</taxon>
    </lineage>
</organism>
<sequence length="191" mass="21060">MNAQSQLVDLRSLGYTATEQALLLQRLVVRTVLGPWVVVGAATAGSSERWEALARVVGEELPAHAVISDHTAAWVWVGGPAPERVEYRVPRMHRESVLAQLPCWGRDGVPPDSCVVRRGRLAVTDPLRTAVDLMADAARLARADAVTLHRLIEPWGGLHRALPPERTLEGLSPRRRGLAGRVWRELPQAFR</sequence>
<keyword evidence="2" id="KW-1185">Reference proteome</keyword>
<dbReference type="EMBL" id="QQXL01000002">
    <property type="protein sequence ID" value="RKW71208.1"/>
    <property type="molecule type" value="Genomic_DNA"/>
</dbReference>
<proteinExistence type="predicted"/>
<dbReference type="Proteomes" id="UP000273119">
    <property type="component" value="Unassembled WGS sequence"/>
</dbReference>
<dbReference type="AlphaFoldDB" id="A0A496PL34"/>
<evidence type="ECO:0008006" key="3">
    <source>
        <dbReference type="Google" id="ProtNLM"/>
    </source>
</evidence>
<comment type="caution">
    <text evidence="1">The sequence shown here is derived from an EMBL/GenBank/DDBJ whole genome shotgun (WGS) entry which is preliminary data.</text>
</comment>
<accession>A0A496PL34</accession>